<keyword evidence="2 5" id="KW-0132">Cell division</keyword>
<evidence type="ECO:0000256" key="3">
    <source>
        <dbReference type="ARBA" id="ARBA00023210"/>
    </source>
</evidence>
<dbReference type="PANTHER" id="PTHR39455:SF1">
    <property type="entry name" value="CELL DIVISION PROTEIN ZAPD"/>
    <property type="match status" value="1"/>
</dbReference>
<dbReference type="Pfam" id="PF07072">
    <property type="entry name" value="ZapD"/>
    <property type="match status" value="1"/>
</dbReference>
<dbReference type="NCBIfam" id="NF003656">
    <property type="entry name" value="PRK05287.1-4"/>
    <property type="match status" value="1"/>
</dbReference>
<dbReference type="GO" id="GO:0032153">
    <property type="term" value="C:cell division site"/>
    <property type="evidence" value="ECO:0007669"/>
    <property type="project" value="TreeGrafter"/>
</dbReference>
<dbReference type="AlphaFoldDB" id="Q0A6W2"/>
<evidence type="ECO:0000313" key="7">
    <source>
        <dbReference type="Proteomes" id="UP000001962"/>
    </source>
</evidence>
<sequence length="285" mass="32102">MMWSDNDLLLATGLLSSETDMPASVPESEITRQIVYEQPLNERIRTLLRLEHLFQTARQGIAGDSELHSRIGIEALVDVLGVLSRSDVRSDMIKELERLAGAMQALRDRPGVDEAQLQRYTDDCQAIIDRLRGDRTPLGQPMRDDELIASISQRCGLGAATCGFDVPAYQMWLEQPAAKRRETLERWFNAFRDVGTATTLILQLLRASASPRRRQAEGGATQIKLPRNNNFQLIRVGLDPELAVFPEISGSRYFVTIRFMAQPDTRERPEQTRAAIPFSLYTCAI</sequence>
<dbReference type="InterPro" id="IPR009777">
    <property type="entry name" value="ZapD"/>
</dbReference>
<dbReference type="HOGENOM" id="CLU_076303_0_1_6"/>
<dbReference type="eggNOG" id="COG4582">
    <property type="taxonomic scope" value="Bacteria"/>
</dbReference>
<dbReference type="HAMAP" id="MF_01092">
    <property type="entry name" value="ZapD"/>
    <property type="match status" value="1"/>
</dbReference>
<dbReference type="InterPro" id="IPR036268">
    <property type="entry name" value="ZapD_sf"/>
</dbReference>
<protein>
    <recommendedName>
        <fullName evidence="5">Cell division protein ZapD</fullName>
    </recommendedName>
    <alternativeName>
        <fullName evidence="5">Z ring-associated protein D</fullName>
    </alternativeName>
</protein>
<keyword evidence="4 5" id="KW-0131">Cell cycle</keyword>
<name>Q0A6W2_ALKEH</name>
<evidence type="ECO:0000256" key="4">
    <source>
        <dbReference type="ARBA" id="ARBA00023306"/>
    </source>
</evidence>
<dbReference type="OrthoDB" id="5294622at2"/>
<evidence type="ECO:0000256" key="5">
    <source>
        <dbReference type="HAMAP-Rule" id="MF_01092"/>
    </source>
</evidence>
<evidence type="ECO:0000256" key="2">
    <source>
        <dbReference type="ARBA" id="ARBA00022618"/>
    </source>
</evidence>
<keyword evidence="7" id="KW-1185">Reference proteome</keyword>
<dbReference type="GO" id="GO:0043093">
    <property type="term" value="P:FtsZ-dependent cytokinesis"/>
    <property type="evidence" value="ECO:0007669"/>
    <property type="project" value="UniProtKB-UniRule"/>
</dbReference>
<dbReference type="EMBL" id="CP000453">
    <property type="protein sequence ID" value="ABI57425.1"/>
    <property type="molecule type" value="Genomic_DNA"/>
</dbReference>
<proteinExistence type="inferred from homology"/>
<organism evidence="6 7">
    <name type="scientific">Alkalilimnicola ehrlichii (strain ATCC BAA-1101 / DSM 17681 / MLHE-1)</name>
    <dbReference type="NCBI Taxonomy" id="187272"/>
    <lineage>
        <taxon>Bacteria</taxon>
        <taxon>Pseudomonadati</taxon>
        <taxon>Pseudomonadota</taxon>
        <taxon>Gammaproteobacteria</taxon>
        <taxon>Chromatiales</taxon>
        <taxon>Ectothiorhodospiraceae</taxon>
        <taxon>Alkalilimnicola</taxon>
    </lineage>
</organism>
<dbReference type="PANTHER" id="PTHR39455">
    <property type="entry name" value="CELL DIVISION PROTEIN ZAPD"/>
    <property type="match status" value="1"/>
</dbReference>
<dbReference type="Proteomes" id="UP000001962">
    <property type="component" value="Chromosome"/>
</dbReference>
<dbReference type="Gene3D" id="1.10.3900.10">
    <property type="entry name" value="YacF-like"/>
    <property type="match status" value="1"/>
</dbReference>
<dbReference type="RefSeq" id="WP_011629819.1">
    <property type="nucleotide sequence ID" value="NC_008340.1"/>
</dbReference>
<gene>
    <name evidence="5" type="primary">zapD</name>
    <name evidence="6" type="ordered locus">Mlg_2083</name>
</gene>
<dbReference type="Gene3D" id="2.60.440.10">
    <property type="entry name" value="YacF-like domains"/>
    <property type="match status" value="1"/>
</dbReference>
<evidence type="ECO:0000256" key="1">
    <source>
        <dbReference type="ARBA" id="ARBA00022490"/>
    </source>
</evidence>
<reference evidence="7" key="1">
    <citation type="submission" date="2006-08" db="EMBL/GenBank/DDBJ databases">
        <title>Complete sequence of Alkalilimnicola ehrilichei MLHE-1.</title>
        <authorList>
            <person name="Copeland A."/>
            <person name="Lucas S."/>
            <person name="Lapidus A."/>
            <person name="Barry K."/>
            <person name="Detter J.C."/>
            <person name="Glavina del Rio T."/>
            <person name="Hammon N."/>
            <person name="Israni S."/>
            <person name="Dalin E."/>
            <person name="Tice H."/>
            <person name="Pitluck S."/>
            <person name="Sims D."/>
            <person name="Brettin T."/>
            <person name="Bruce D."/>
            <person name="Han C."/>
            <person name="Tapia R."/>
            <person name="Gilna P."/>
            <person name="Schmutz J."/>
            <person name="Larimer F."/>
            <person name="Land M."/>
            <person name="Hauser L."/>
            <person name="Kyrpides N."/>
            <person name="Mikhailova N."/>
            <person name="Oremland R.S."/>
            <person name="Hoeft S.E."/>
            <person name="Switzer-Blum J."/>
            <person name="Kulp T."/>
            <person name="King G."/>
            <person name="Tabita R."/>
            <person name="Witte B."/>
            <person name="Santini J.M."/>
            <person name="Basu P."/>
            <person name="Hollibaugh J.T."/>
            <person name="Xie G."/>
            <person name="Stolz J.F."/>
            <person name="Richardson P."/>
        </authorList>
    </citation>
    <scope>NUCLEOTIDE SEQUENCE [LARGE SCALE GENOMIC DNA]</scope>
    <source>
        <strain evidence="7">ATCC BAA-1101 / DSM 17681 / MLHE-1</strain>
    </source>
</reference>
<dbReference type="GO" id="GO:0005737">
    <property type="term" value="C:cytoplasm"/>
    <property type="evidence" value="ECO:0007669"/>
    <property type="project" value="UniProtKB-SubCell"/>
</dbReference>
<comment type="function">
    <text evidence="5">Cell division factor that enhances FtsZ-ring assembly. Directly interacts with FtsZ and promotes bundling of FtsZ protofilaments, with a reduction in FtsZ GTPase activity.</text>
</comment>
<keyword evidence="3 5" id="KW-0717">Septation</keyword>
<evidence type="ECO:0000313" key="6">
    <source>
        <dbReference type="EMBL" id="ABI57425.1"/>
    </source>
</evidence>
<comment type="subcellular location">
    <subcellularLocation>
        <location evidence="5">Cytoplasm</location>
    </subcellularLocation>
    <text evidence="5">Localizes to mid-cell in an FtsZ-dependent manner.</text>
</comment>
<comment type="similarity">
    <text evidence="5">Belongs to the ZapD family.</text>
</comment>
<keyword evidence="1 5" id="KW-0963">Cytoplasm</keyword>
<dbReference type="GO" id="GO:0000917">
    <property type="term" value="P:division septum assembly"/>
    <property type="evidence" value="ECO:0007669"/>
    <property type="project" value="UniProtKB-KW"/>
</dbReference>
<comment type="subunit">
    <text evidence="5">Interacts with FtsZ.</text>
</comment>
<dbReference type="KEGG" id="aeh:Mlg_2083"/>
<accession>Q0A6W2</accession>
<dbReference type="SUPFAM" id="SSF160950">
    <property type="entry name" value="YacF-like"/>
    <property type="match status" value="1"/>
</dbReference>
<dbReference type="InterPro" id="IPR027462">
    <property type="entry name" value="ZapD_C"/>
</dbReference>